<reference evidence="1" key="1">
    <citation type="submission" date="2021-02" db="EMBL/GenBank/DDBJ databases">
        <authorList>
            <person name="Nowell W R."/>
        </authorList>
    </citation>
    <scope>NUCLEOTIDE SEQUENCE</scope>
</reference>
<accession>A0A819M1B8</accession>
<feature type="non-terminal residue" evidence="1">
    <location>
        <position position="1"/>
    </location>
</feature>
<name>A0A819M1B8_9BILA</name>
<organism evidence="1 2">
    <name type="scientific">Adineta steineri</name>
    <dbReference type="NCBI Taxonomy" id="433720"/>
    <lineage>
        <taxon>Eukaryota</taxon>
        <taxon>Metazoa</taxon>
        <taxon>Spiralia</taxon>
        <taxon>Gnathifera</taxon>
        <taxon>Rotifera</taxon>
        <taxon>Eurotatoria</taxon>
        <taxon>Bdelloidea</taxon>
        <taxon>Adinetida</taxon>
        <taxon>Adinetidae</taxon>
        <taxon>Adineta</taxon>
    </lineage>
</organism>
<gene>
    <name evidence="1" type="ORF">OKA104_LOCUS28169</name>
</gene>
<evidence type="ECO:0000313" key="1">
    <source>
        <dbReference type="EMBL" id="CAF3972190.1"/>
    </source>
</evidence>
<evidence type="ECO:0000313" key="2">
    <source>
        <dbReference type="Proteomes" id="UP000663881"/>
    </source>
</evidence>
<proteinExistence type="predicted"/>
<dbReference type="EMBL" id="CAJOAY010002690">
    <property type="protein sequence ID" value="CAF3972190.1"/>
    <property type="molecule type" value="Genomic_DNA"/>
</dbReference>
<dbReference type="Proteomes" id="UP000663881">
    <property type="component" value="Unassembled WGS sequence"/>
</dbReference>
<protein>
    <submittedName>
        <fullName evidence="1">Uncharacterized protein</fullName>
    </submittedName>
</protein>
<dbReference type="AlphaFoldDB" id="A0A819M1B8"/>
<sequence>STSVNDTNEKRSYKPWYSGMLLWPSYQVNIGGFCKICQNYWKTDIPLFRDMEQKSG</sequence>
<comment type="caution">
    <text evidence="1">The sequence shown here is derived from an EMBL/GenBank/DDBJ whole genome shotgun (WGS) entry which is preliminary data.</text>
</comment>